<dbReference type="Proteomes" id="UP001301769">
    <property type="component" value="Unassembled WGS sequence"/>
</dbReference>
<reference evidence="2" key="2">
    <citation type="submission" date="2023-05" db="EMBL/GenBank/DDBJ databases">
        <authorList>
            <consortium name="Lawrence Berkeley National Laboratory"/>
            <person name="Steindorff A."/>
            <person name="Hensen N."/>
            <person name="Bonometti L."/>
            <person name="Westerberg I."/>
            <person name="Brannstrom I.O."/>
            <person name="Guillou S."/>
            <person name="Cros-Aarteil S."/>
            <person name="Calhoun S."/>
            <person name="Haridas S."/>
            <person name="Kuo A."/>
            <person name="Mondo S."/>
            <person name="Pangilinan J."/>
            <person name="Riley R."/>
            <person name="Labutti K."/>
            <person name="Andreopoulos B."/>
            <person name="Lipzen A."/>
            <person name="Chen C."/>
            <person name="Yanf M."/>
            <person name="Daum C."/>
            <person name="Ng V."/>
            <person name="Clum A."/>
            <person name="Ohm R."/>
            <person name="Martin F."/>
            <person name="Silar P."/>
            <person name="Natvig D."/>
            <person name="Lalanne C."/>
            <person name="Gautier V."/>
            <person name="Ament-Velasquez S.L."/>
            <person name="Kruys A."/>
            <person name="Hutchinson M.I."/>
            <person name="Powell A.J."/>
            <person name="Barry K."/>
            <person name="Miller A.N."/>
            <person name="Grigoriev I.V."/>
            <person name="Debuchy R."/>
            <person name="Gladieux P."/>
            <person name="Thoren M.H."/>
            <person name="Johannesson H."/>
        </authorList>
    </citation>
    <scope>NUCLEOTIDE SEQUENCE</scope>
    <source>
        <strain evidence="2">PSN293</strain>
    </source>
</reference>
<feature type="region of interest" description="Disordered" evidence="1">
    <location>
        <begin position="122"/>
        <end position="232"/>
    </location>
</feature>
<gene>
    <name evidence="2" type="ORF">QBC37DRAFT_120305</name>
</gene>
<name>A0AAN6YGF0_9PEZI</name>
<reference evidence="2" key="1">
    <citation type="journal article" date="2023" name="Mol. Phylogenet. Evol.">
        <title>Genome-scale phylogeny and comparative genomics of the fungal order Sordariales.</title>
        <authorList>
            <person name="Hensen N."/>
            <person name="Bonometti L."/>
            <person name="Westerberg I."/>
            <person name="Brannstrom I.O."/>
            <person name="Guillou S."/>
            <person name="Cros-Aarteil S."/>
            <person name="Calhoun S."/>
            <person name="Haridas S."/>
            <person name="Kuo A."/>
            <person name="Mondo S."/>
            <person name="Pangilinan J."/>
            <person name="Riley R."/>
            <person name="LaButti K."/>
            <person name="Andreopoulos B."/>
            <person name="Lipzen A."/>
            <person name="Chen C."/>
            <person name="Yan M."/>
            <person name="Daum C."/>
            <person name="Ng V."/>
            <person name="Clum A."/>
            <person name="Steindorff A."/>
            <person name="Ohm R.A."/>
            <person name="Martin F."/>
            <person name="Silar P."/>
            <person name="Natvig D.O."/>
            <person name="Lalanne C."/>
            <person name="Gautier V."/>
            <person name="Ament-Velasquez S.L."/>
            <person name="Kruys A."/>
            <person name="Hutchinson M.I."/>
            <person name="Powell A.J."/>
            <person name="Barry K."/>
            <person name="Miller A.N."/>
            <person name="Grigoriev I.V."/>
            <person name="Debuchy R."/>
            <person name="Gladieux P."/>
            <person name="Hiltunen Thoren M."/>
            <person name="Johannesson H."/>
        </authorList>
    </citation>
    <scope>NUCLEOTIDE SEQUENCE</scope>
    <source>
        <strain evidence="2">PSN293</strain>
    </source>
</reference>
<evidence type="ECO:0000256" key="1">
    <source>
        <dbReference type="SAM" id="MobiDB-lite"/>
    </source>
</evidence>
<feature type="region of interest" description="Disordered" evidence="1">
    <location>
        <begin position="1"/>
        <end position="24"/>
    </location>
</feature>
<comment type="caution">
    <text evidence="2">The sequence shown here is derived from an EMBL/GenBank/DDBJ whole genome shotgun (WGS) entry which is preliminary data.</text>
</comment>
<proteinExistence type="predicted"/>
<protein>
    <submittedName>
        <fullName evidence="2">Uncharacterized protein</fullName>
    </submittedName>
</protein>
<feature type="compositionally biased region" description="Polar residues" evidence="1">
    <location>
        <begin position="134"/>
        <end position="171"/>
    </location>
</feature>
<sequence length="232" mass="25460">MEAEEQTLRRTCEEPRLREEQSSKQLAVANQLYQKLKLQYTQGGSSPSLAHARQPAQLRRDVDPLPNPEPYGQRAPEPQFLGSGQERLERAKYFSAATAPYPRAQPSQGQFVGGAWNKSATTQYTPTRRLPTLNPRNSRHSLNPEQTVPSTGRSSSRFQAAPSPSTTQGMSNLGRIPEVPKPNFGRGPLEPGILGAPSGRSGHQRVDTLASQLGPRPPSRSYGPAHGSMHRH</sequence>
<accession>A0AAN6YGF0</accession>
<feature type="region of interest" description="Disordered" evidence="1">
    <location>
        <begin position="39"/>
        <end position="80"/>
    </location>
</feature>
<feature type="compositionally biased region" description="Basic and acidic residues" evidence="1">
    <location>
        <begin position="1"/>
        <end position="22"/>
    </location>
</feature>
<evidence type="ECO:0000313" key="2">
    <source>
        <dbReference type="EMBL" id="KAK4215682.1"/>
    </source>
</evidence>
<organism evidence="2 3">
    <name type="scientific">Rhypophila decipiens</name>
    <dbReference type="NCBI Taxonomy" id="261697"/>
    <lineage>
        <taxon>Eukaryota</taxon>
        <taxon>Fungi</taxon>
        <taxon>Dikarya</taxon>
        <taxon>Ascomycota</taxon>
        <taxon>Pezizomycotina</taxon>
        <taxon>Sordariomycetes</taxon>
        <taxon>Sordariomycetidae</taxon>
        <taxon>Sordariales</taxon>
        <taxon>Naviculisporaceae</taxon>
        <taxon>Rhypophila</taxon>
    </lineage>
</organism>
<evidence type="ECO:0000313" key="3">
    <source>
        <dbReference type="Proteomes" id="UP001301769"/>
    </source>
</evidence>
<dbReference type="AlphaFoldDB" id="A0AAN6YGF0"/>
<keyword evidence="3" id="KW-1185">Reference proteome</keyword>
<dbReference type="EMBL" id="MU858077">
    <property type="protein sequence ID" value="KAK4215682.1"/>
    <property type="molecule type" value="Genomic_DNA"/>
</dbReference>